<dbReference type="Pfam" id="PF01627">
    <property type="entry name" value="Hpt"/>
    <property type="match status" value="1"/>
</dbReference>
<name>C7LWZ9_DESBD</name>
<dbReference type="InterPro" id="IPR008207">
    <property type="entry name" value="Sig_transdc_His_kin_Hpt_dom"/>
</dbReference>
<keyword evidence="1" id="KW-0597">Phosphoprotein</keyword>
<organism evidence="3 4">
    <name type="scientific">Desulfomicrobium baculatum (strain DSM 4028 / VKM B-1378 / X)</name>
    <name type="common">Desulfovibrio baculatus</name>
    <dbReference type="NCBI Taxonomy" id="525897"/>
    <lineage>
        <taxon>Bacteria</taxon>
        <taxon>Pseudomonadati</taxon>
        <taxon>Thermodesulfobacteriota</taxon>
        <taxon>Desulfovibrionia</taxon>
        <taxon>Desulfovibrionales</taxon>
        <taxon>Desulfomicrobiaceae</taxon>
        <taxon>Desulfomicrobium</taxon>
    </lineage>
</organism>
<dbReference type="InterPro" id="IPR036641">
    <property type="entry name" value="HPT_dom_sf"/>
</dbReference>
<accession>C7LWZ9</accession>
<sequence>MEQRVKEHLCQVYGLGLDDVEELYGLGCQTVVATLGRLEAAFLRSDAQELADAGHMLKGALFNMGLLELGELARALELAGKAGRMEEARAVYDALRPALKFF</sequence>
<dbReference type="RefSeq" id="WP_015775298.1">
    <property type="nucleotide sequence ID" value="NC_013173.1"/>
</dbReference>
<dbReference type="Gene3D" id="1.20.120.160">
    <property type="entry name" value="HPT domain"/>
    <property type="match status" value="1"/>
</dbReference>
<evidence type="ECO:0000313" key="4">
    <source>
        <dbReference type="Proteomes" id="UP000002216"/>
    </source>
</evidence>
<dbReference type="SUPFAM" id="SSF47226">
    <property type="entry name" value="Histidine-containing phosphotransfer domain, HPT domain"/>
    <property type="match status" value="1"/>
</dbReference>
<dbReference type="GO" id="GO:0000160">
    <property type="term" value="P:phosphorelay signal transduction system"/>
    <property type="evidence" value="ECO:0007669"/>
    <property type="project" value="InterPro"/>
</dbReference>
<evidence type="ECO:0000256" key="1">
    <source>
        <dbReference type="PROSITE-ProRule" id="PRU00110"/>
    </source>
</evidence>
<evidence type="ECO:0000313" key="3">
    <source>
        <dbReference type="EMBL" id="ACU91209.1"/>
    </source>
</evidence>
<dbReference type="EMBL" id="CP001629">
    <property type="protein sequence ID" value="ACU91209.1"/>
    <property type="molecule type" value="Genomic_DNA"/>
</dbReference>
<keyword evidence="4" id="KW-1185">Reference proteome</keyword>
<reference evidence="3 4" key="1">
    <citation type="journal article" date="2009" name="Stand. Genomic Sci.">
        <title>Complete genome sequence of Desulfomicrobium baculatum type strain (X).</title>
        <authorList>
            <person name="Copeland A."/>
            <person name="Spring S."/>
            <person name="Goker M."/>
            <person name="Schneider S."/>
            <person name="Lapidus A."/>
            <person name="Del Rio T.G."/>
            <person name="Tice H."/>
            <person name="Cheng J.F."/>
            <person name="Chen F."/>
            <person name="Nolan M."/>
            <person name="Bruce D."/>
            <person name="Goodwin L."/>
            <person name="Pitluck S."/>
            <person name="Ivanova N."/>
            <person name="Mavrommatis K."/>
            <person name="Ovchinnikova G."/>
            <person name="Pati A."/>
            <person name="Chen A."/>
            <person name="Palaniappan K."/>
            <person name="Land M."/>
            <person name="Hauser L."/>
            <person name="Chang Y.J."/>
            <person name="Jeffries C.C."/>
            <person name="Meincke L."/>
            <person name="Sims D."/>
            <person name="Brettin T."/>
            <person name="Detter J.C."/>
            <person name="Han C."/>
            <person name="Chain P."/>
            <person name="Bristow J."/>
            <person name="Eisen J.A."/>
            <person name="Markowitz V."/>
            <person name="Hugenholtz P."/>
            <person name="Kyrpides N.C."/>
            <person name="Klenk H.P."/>
            <person name="Lucas S."/>
        </authorList>
    </citation>
    <scope>NUCLEOTIDE SEQUENCE [LARGE SCALE GENOMIC DNA]</scope>
    <source>
        <strain evidence="4">DSM 4028 / VKM B-1378 / X</strain>
    </source>
</reference>
<evidence type="ECO:0000259" key="2">
    <source>
        <dbReference type="PROSITE" id="PS50894"/>
    </source>
</evidence>
<dbReference type="OrthoDB" id="5471670at2"/>
<dbReference type="HOGENOM" id="CLU_2272825_0_0_7"/>
<dbReference type="PROSITE" id="PS50894">
    <property type="entry name" value="HPT"/>
    <property type="match status" value="1"/>
</dbReference>
<dbReference type="KEGG" id="dba:Dbac_3134"/>
<protein>
    <submittedName>
        <fullName evidence="3">Hpt protein</fullName>
    </submittedName>
</protein>
<feature type="modified residue" description="Phosphohistidine" evidence="1">
    <location>
        <position position="55"/>
    </location>
</feature>
<proteinExistence type="predicted"/>
<dbReference type="GO" id="GO:0004672">
    <property type="term" value="F:protein kinase activity"/>
    <property type="evidence" value="ECO:0007669"/>
    <property type="project" value="UniProtKB-ARBA"/>
</dbReference>
<dbReference type="STRING" id="525897.Dbac_3134"/>
<feature type="domain" description="HPt" evidence="2">
    <location>
        <begin position="16"/>
        <end position="102"/>
    </location>
</feature>
<gene>
    <name evidence="3" type="ordered locus">Dbac_3134</name>
</gene>
<dbReference type="Proteomes" id="UP000002216">
    <property type="component" value="Chromosome"/>
</dbReference>
<dbReference type="eggNOG" id="COG2198">
    <property type="taxonomic scope" value="Bacteria"/>
</dbReference>
<dbReference type="AlphaFoldDB" id="C7LWZ9"/>